<dbReference type="AlphaFoldDB" id="A0A1V4I3M8"/>
<reference evidence="3 4" key="1">
    <citation type="submission" date="2017-03" db="EMBL/GenBank/DDBJ databases">
        <title>Genome sequence of Clostridium oryzae DSM 28571.</title>
        <authorList>
            <person name="Poehlein A."/>
            <person name="Daniel R."/>
        </authorList>
    </citation>
    <scope>NUCLEOTIDE SEQUENCE [LARGE SCALE GENOMIC DNA]</scope>
    <source>
        <strain evidence="3 4">DSM 28571</strain>
    </source>
</reference>
<dbReference type="Proteomes" id="UP000190080">
    <property type="component" value="Unassembled WGS sequence"/>
</dbReference>
<keyword evidence="4" id="KW-1185">Reference proteome</keyword>
<comment type="caution">
    <text evidence="3">The sequence shown here is derived from an EMBL/GenBank/DDBJ whole genome shotgun (WGS) entry which is preliminary data.</text>
</comment>
<dbReference type="RefSeq" id="WP_079428845.1">
    <property type="nucleotide sequence ID" value="NZ_MZGV01000143.1"/>
</dbReference>
<dbReference type="EMBL" id="MZGV01000143">
    <property type="protein sequence ID" value="OPJ54588.1"/>
    <property type="molecule type" value="Genomic_DNA"/>
</dbReference>
<accession>A0A1V4I3M8</accession>
<evidence type="ECO:0000313" key="4">
    <source>
        <dbReference type="Proteomes" id="UP000190080"/>
    </source>
</evidence>
<feature type="signal peptide" evidence="1">
    <location>
        <begin position="1"/>
        <end position="28"/>
    </location>
</feature>
<feature type="domain" description="DUF7689" evidence="2">
    <location>
        <begin position="46"/>
        <end position="91"/>
    </location>
</feature>
<dbReference type="InterPro" id="IPR056106">
    <property type="entry name" value="DUF7689"/>
</dbReference>
<evidence type="ECO:0000256" key="1">
    <source>
        <dbReference type="SAM" id="SignalP"/>
    </source>
</evidence>
<keyword evidence="1" id="KW-0732">Signal</keyword>
<evidence type="ECO:0000259" key="2">
    <source>
        <dbReference type="Pfam" id="PF24738"/>
    </source>
</evidence>
<organism evidence="3 4">
    <name type="scientific">Clostridium oryzae</name>
    <dbReference type="NCBI Taxonomy" id="1450648"/>
    <lineage>
        <taxon>Bacteria</taxon>
        <taxon>Bacillati</taxon>
        <taxon>Bacillota</taxon>
        <taxon>Clostridia</taxon>
        <taxon>Eubacteriales</taxon>
        <taxon>Clostridiaceae</taxon>
        <taxon>Clostridium</taxon>
    </lineage>
</organism>
<evidence type="ECO:0000313" key="3">
    <source>
        <dbReference type="EMBL" id="OPJ54588.1"/>
    </source>
</evidence>
<protein>
    <recommendedName>
        <fullName evidence="2">DUF7689 domain-containing protein</fullName>
    </recommendedName>
</protein>
<dbReference type="Pfam" id="PF24738">
    <property type="entry name" value="DUF7689"/>
    <property type="match status" value="1"/>
</dbReference>
<sequence>MIKNLKNKTMTLFLALTMLIVSSTTVFALVNPKSFYDAISWTWTYDASATSSYNCLGYATGSMTWEWPWGSSNPTKSKVDTYMKGKSYKSANYGVPIASPLIIGVSIIL</sequence>
<feature type="chain" id="PRO_5012212109" description="DUF7689 domain-containing protein" evidence="1">
    <location>
        <begin position="29"/>
        <end position="109"/>
    </location>
</feature>
<gene>
    <name evidence="3" type="ORF">CLORY_45510</name>
</gene>
<name>A0A1V4I3M8_9CLOT</name>
<proteinExistence type="predicted"/>
<dbReference type="OrthoDB" id="2626871at2"/>